<protein>
    <submittedName>
        <fullName evidence="1">Uncharacterized protein</fullName>
    </submittedName>
</protein>
<sequence>MFILIRRVMGAPDRIYASLHMTVSEILSLLSSFNYPALIGVQTQIPIKGPGMARYLI</sequence>
<comment type="caution">
    <text evidence="1">The sequence shown here is derived from an EMBL/GenBank/DDBJ whole genome shotgun (WGS) entry which is preliminary data.</text>
</comment>
<evidence type="ECO:0000313" key="2">
    <source>
        <dbReference type="Proteomes" id="UP001184614"/>
    </source>
</evidence>
<reference evidence="1 2" key="1">
    <citation type="submission" date="2023-07" db="EMBL/GenBank/DDBJ databases">
        <title>Sorghum-associated microbial communities from plants grown in Nebraska, USA.</title>
        <authorList>
            <person name="Schachtman D."/>
        </authorList>
    </citation>
    <scope>NUCLEOTIDE SEQUENCE [LARGE SCALE GENOMIC DNA]</scope>
    <source>
        <strain evidence="1 2">DS1730</strain>
    </source>
</reference>
<dbReference type="Proteomes" id="UP001184614">
    <property type="component" value="Unassembled WGS sequence"/>
</dbReference>
<name>A0ABU1MAB8_9HYPH</name>
<gene>
    <name evidence="1" type="ORF">J2782_002744</name>
</gene>
<proteinExistence type="predicted"/>
<accession>A0ABU1MAB8</accession>
<keyword evidence="2" id="KW-1185">Reference proteome</keyword>
<evidence type="ECO:0000313" key="1">
    <source>
        <dbReference type="EMBL" id="MDR6432998.1"/>
    </source>
</evidence>
<dbReference type="EMBL" id="JAVDQT010000004">
    <property type="protein sequence ID" value="MDR6432998.1"/>
    <property type="molecule type" value="Genomic_DNA"/>
</dbReference>
<organism evidence="1 2">
    <name type="scientific">Brucella pseudogrignonensis</name>
    <dbReference type="NCBI Taxonomy" id="419475"/>
    <lineage>
        <taxon>Bacteria</taxon>
        <taxon>Pseudomonadati</taxon>
        <taxon>Pseudomonadota</taxon>
        <taxon>Alphaproteobacteria</taxon>
        <taxon>Hyphomicrobiales</taxon>
        <taxon>Brucellaceae</taxon>
        <taxon>Brucella/Ochrobactrum group</taxon>
        <taxon>Brucella</taxon>
    </lineage>
</organism>